<reference evidence="2 3" key="1">
    <citation type="submission" date="2024-06" db="EMBL/GenBank/DDBJ databases">
        <authorList>
            <person name="Woo H."/>
        </authorList>
    </citation>
    <scope>NUCLEOTIDE SEQUENCE [LARGE SCALE GENOMIC DNA]</scope>
    <source>
        <strain evidence="2 3">Si-c</strain>
    </source>
</reference>
<organism evidence="2 3">
    <name type="scientific">Rhodanobacter lycopersici</name>
    <dbReference type="NCBI Taxonomy" id="3162487"/>
    <lineage>
        <taxon>Bacteria</taxon>
        <taxon>Pseudomonadati</taxon>
        <taxon>Pseudomonadota</taxon>
        <taxon>Gammaproteobacteria</taxon>
        <taxon>Lysobacterales</taxon>
        <taxon>Rhodanobacteraceae</taxon>
        <taxon>Rhodanobacter</taxon>
    </lineage>
</organism>
<keyword evidence="3" id="KW-1185">Reference proteome</keyword>
<gene>
    <name evidence="2" type="ORF">ABQJ54_11210</name>
</gene>
<keyword evidence="1" id="KW-1133">Transmembrane helix</keyword>
<keyword evidence="1" id="KW-0472">Membrane</keyword>
<accession>A0ABV3QEY8</accession>
<dbReference type="EMBL" id="JBFOHK010000002">
    <property type="protein sequence ID" value="MEW9572320.1"/>
    <property type="molecule type" value="Genomic_DNA"/>
</dbReference>
<protein>
    <submittedName>
        <fullName evidence="2">Uncharacterized protein</fullName>
    </submittedName>
</protein>
<proteinExistence type="predicted"/>
<evidence type="ECO:0000256" key="1">
    <source>
        <dbReference type="SAM" id="Phobius"/>
    </source>
</evidence>
<dbReference type="RefSeq" id="WP_367854369.1">
    <property type="nucleotide sequence ID" value="NZ_JBFOHK010000002.1"/>
</dbReference>
<name>A0ABV3QEY8_9GAMM</name>
<dbReference type="Proteomes" id="UP001556220">
    <property type="component" value="Unassembled WGS sequence"/>
</dbReference>
<feature type="transmembrane region" description="Helical" evidence="1">
    <location>
        <begin position="20"/>
        <end position="40"/>
    </location>
</feature>
<sequence>MRVIKAWAARHPVASKLAMWFGSMLVIYDGYWAIAIWNYLLA</sequence>
<evidence type="ECO:0000313" key="3">
    <source>
        <dbReference type="Proteomes" id="UP001556220"/>
    </source>
</evidence>
<keyword evidence="1" id="KW-0812">Transmembrane</keyword>
<comment type="caution">
    <text evidence="2">The sequence shown here is derived from an EMBL/GenBank/DDBJ whole genome shotgun (WGS) entry which is preliminary data.</text>
</comment>
<evidence type="ECO:0000313" key="2">
    <source>
        <dbReference type="EMBL" id="MEW9572320.1"/>
    </source>
</evidence>